<feature type="region of interest" description="Disordered" evidence="1">
    <location>
        <begin position="1"/>
        <end position="29"/>
    </location>
</feature>
<sequence length="55" mass="5929">MQGRMFPGSNVVRRCPPPPPFSKLSETGPTIRAKMAISSSQSILRSHGDGDSRSD</sequence>
<accession>A0ABQ9RRW0</accession>
<reference evidence="2 3" key="1">
    <citation type="submission" date="2016-10" db="EMBL/GenBank/DDBJ databases">
        <title>The genome sequence of Colletotrichum fioriniae PJ7.</title>
        <authorList>
            <person name="Baroncelli R."/>
        </authorList>
    </citation>
    <scope>NUCLEOTIDE SEQUENCE [LARGE SCALE GENOMIC DNA]</scope>
    <source>
        <strain evidence="2 3">Tom-12</strain>
    </source>
</reference>
<proteinExistence type="predicted"/>
<evidence type="ECO:0000313" key="2">
    <source>
        <dbReference type="EMBL" id="KAK1511753.1"/>
    </source>
</evidence>
<organism evidence="2 3">
    <name type="scientific">Colletotrichum tamarilloi</name>
    <dbReference type="NCBI Taxonomy" id="1209934"/>
    <lineage>
        <taxon>Eukaryota</taxon>
        <taxon>Fungi</taxon>
        <taxon>Dikarya</taxon>
        <taxon>Ascomycota</taxon>
        <taxon>Pezizomycotina</taxon>
        <taxon>Sordariomycetes</taxon>
        <taxon>Hypocreomycetidae</taxon>
        <taxon>Glomerellales</taxon>
        <taxon>Glomerellaceae</taxon>
        <taxon>Colletotrichum</taxon>
        <taxon>Colletotrichum acutatum species complex</taxon>
    </lineage>
</organism>
<evidence type="ECO:0000313" key="3">
    <source>
        <dbReference type="Proteomes" id="UP001227543"/>
    </source>
</evidence>
<comment type="caution">
    <text evidence="2">The sequence shown here is derived from an EMBL/GenBank/DDBJ whole genome shotgun (WGS) entry which is preliminary data.</text>
</comment>
<dbReference type="RefSeq" id="XP_060388193.1">
    <property type="nucleotide sequence ID" value="XM_060516731.1"/>
</dbReference>
<keyword evidence="3" id="KW-1185">Reference proteome</keyword>
<protein>
    <submittedName>
        <fullName evidence="2">Uncharacterized protein</fullName>
    </submittedName>
</protein>
<feature type="compositionally biased region" description="Basic and acidic residues" evidence="1">
    <location>
        <begin position="46"/>
        <end position="55"/>
    </location>
</feature>
<dbReference type="Proteomes" id="UP001227543">
    <property type="component" value="Unassembled WGS sequence"/>
</dbReference>
<feature type="region of interest" description="Disordered" evidence="1">
    <location>
        <begin position="36"/>
        <end position="55"/>
    </location>
</feature>
<name>A0ABQ9RRW0_9PEZI</name>
<dbReference type="EMBL" id="MLFU01000002">
    <property type="protein sequence ID" value="KAK1511753.1"/>
    <property type="molecule type" value="Genomic_DNA"/>
</dbReference>
<evidence type="ECO:0000256" key="1">
    <source>
        <dbReference type="SAM" id="MobiDB-lite"/>
    </source>
</evidence>
<gene>
    <name evidence="2" type="ORF">CTAM01_00683</name>
</gene>
<dbReference type="GeneID" id="85400969"/>